<feature type="region of interest" description="Disordered" evidence="1">
    <location>
        <begin position="106"/>
        <end position="142"/>
    </location>
</feature>
<dbReference type="InterPro" id="IPR001412">
    <property type="entry name" value="aa-tRNA-synth_I_CS"/>
</dbReference>
<comment type="caution">
    <text evidence="2">The sequence shown here is derived from an EMBL/GenBank/DDBJ whole genome shotgun (WGS) entry which is preliminary data.</text>
</comment>
<evidence type="ECO:0000313" key="3">
    <source>
        <dbReference type="Proteomes" id="UP000722485"/>
    </source>
</evidence>
<proteinExistence type="predicted"/>
<dbReference type="GO" id="GO:0005524">
    <property type="term" value="F:ATP binding"/>
    <property type="evidence" value="ECO:0007669"/>
    <property type="project" value="InterPro"/>
</dbReference>
<dbReference type="AlphaFoldDB" id="A0A9P5H948"/>
<sequence length="511" mass="55982">MHIHPQQREEALDGASAARNLVSLLTPLLTDDTGYSSGTSSPVQMSTRDCRGILSAIQALVPTLIPDSPIFAAFHDGQVHDPLGGGSYAFQDDLVGPVLQALLNDEALSNDDKRRAGNRSDETSTQNCPTTNHELNTQRPIPLPNRPIVIHAGVQPNNSPHVGTIVVFCYAFSLARGIRDRMQAAAVNVDDEPPFVSVEITFVDTAPVKGEGTEIGGIEYQRSYRDVPGALDTYMADYEEVLYLLSTWSGIRVTTAFQYNLFSSPIIPSILRYFVAHHDLLGRQLSPKHGKLALRAACPIPGCALAEKHGQLNIYNDTNHAQNKTASPAANDPTITFHCPHHGPHTISVSNPADVARLEANAPARSLIRSMSHLLDTKAHHVRITGADYAGMYQEMFLYRPLAAWSAATGLAAGRTPHILYAPLIVDWSGAKLSKTLYVREGGYNAMKLFGTDGLGSFAQLKSRFGSNGSEGLRRIWEEVQGWLGDPKKLFRPFSLEYLQRVIIEEKKWES</sequence>
<gene>
    <name evidence="2" type="ORF">G7Z17_g4299</name>
</gene>
<protein>
    <submittedName>
        <fullName evidence="2">Uncharacterized protein</fullName>
    </submittedName>
</protein>
<feature type="compositionally biased region" description="Basic and acidic residues" evidence="1">
    <location>
        <begin position="110"/>
        <end position="122"/>
    </location>
</feature>
<feature type="compositionally biased region" description="Polar residues" evidence="1">
    <location>
        <begin position="123"/>
        <end position="139"/>
    </location>
</feature>
<dbReference type="OrthoDB" id="2149705at2759"/>
<evidence type="ECO:0000313" key="2">
    <source>
        <dbReference type="EMBL" id="KAF7552458.1"/>
    </source>
</evidence>
<dbReference type="Proteomes" id="UP000722485">
    <property type="component" value="Unassembled WGS sequence"/>
</dbReference>
<accession>A0A9P5H948</accession>
<reference evidence="2" key="1">
    <citation type="submission" date="2020-03" db="EMBL/GenBank/DDBJ databases">
        <title>Draft Genome Sequence of Cylindrodendrum hubeiense.</title>
        <authorList>
            <person name="Buettner E."/>
            <person name="Kellner H."/>
        </authorList>
    </citation>
    <scope>NUCLEOTIDE SEQUENCE</scope>
    <source>
        <strain evidence="2">IHI 201604</strain>
    </source>
</reference>
<dbReference type="PROSITE" id="PS00178">
    <property type="entry name" value="AA_TRNA_LIGASE_I"/>
    <property type="match status" value="1"/>
</dbReference>
<keyword evidence="3" id="KW-1185">Reference proteome</keyword>
<name>A0A9P5H948_9HYPO</name>
<dbReference type="GO" id="GO:0004812">
    <property type="term" value="F:aminoacyl-tRNA ligase activity"/>
    <property type="evidence" value="ECO:0007669"/>
    <property type="project" value="InterPro"/>
</dbReference>
<evidence type="ECO:0000256" key="1">
    <source>
        <dbReference type="SAM" id="MobiDB-lite"/>
    </source>
</evidence>
<dbReference type="GO" id="GO:0006418">
    <property type="term" value="P:tRNA aminoacylation for protein translation"/>
    <property type="evidence" value="ECO:0007669"/>
    <property type="project" value="InterPro"/>
</dbReference>
<organism evidence="2 3">
    <name type="scientific">Cylindrodendrum hubeiense</name>
    <dbReference type="NCBI Taxonomy" id="595255"/>
    <lineage>
        <taxon>Eukaryota</taxon>
        <taxon>Fungi</taxon>
        <taxon>Dikarya</taxon>
        <taxon>Ascomycota</taxon>
        <taxon>Pezizomycotina</taxon>
        <taxon>Sordariomycetes</taxon>
        <taxon>Hypocreomycetidae</taxon>
        <taxon>Hypocreales</taxon>
        <taxon>Nectriaceae</taxon>
        <taxon>Cylindrodendrum</taxon>
    </lineage>
</organism>
<dbReference type="EMBL" id="JAANBB010000060">
    <property type="protein sequence ID" value="KAF7552458.1"/>
    <property type="molecule type" value="Genomic_DNA"/>
</dbReference>